<feature type="compositionally biased region" description="Low complexity" evidence="5">
    <location>
        <begin position="13"/>
        <end position="28"/>
    </location>
</feature>
<dbReference type="InterPro" id="IPR003339">
    <property type="entry name" value="ABC/ECF_trnsptr_transmembrane"/>
</dbReference>
<protein>
    <submittedName>
        <fullName evidence="7">Transmembrane BAX inhibitor motif-containing protein 4</fullName>
    </submittedName>
</protein>
<feature type="region of interest" description="Disordered" evidence="5">
    <location>
        <begin position="610"/>
        <end position="648"/>
    </location>
</feature>
<reference evidence="7" key="1">
    <citation type="submission" date="2022-05" db="EMBL/GenBank/DDBJ databases">
        <title>The Musa troglodytarum L. genome provides insights into the mechanism of non-climacteric behaviour and enrichment of carotenoids.</title>
        <authorList>
            <person name="Wang J."/>
        </authorList>
    </citation>
    <scope>NUCLEOTIDE SEQUENCE</scope>
    <source>
        <tissue evidence="7">Leaf</tissue>
    </source>
</reference>
<dbReference type="GO" id="GO:0005886">
    <property type="term" value="C:plasma membrane"/>
    <property type="evidence" value="ECO:0007669"/>
    <property type="project" value="UniProtKB-ARBA"/>
</dbReference>
<feature type="transmembrane region" description="Helical" evidence="6">
    <location>
        <begin position="187"/>
        <end position="209"/>
    </location>
</feature>
<accession>A0A9E7I4Z8</accession>
<feature type="transmembrane region" description="Helical" evidence="6">
    <location>
        <begin position="540"/>
        <end position="562"/>
    </location>
</feature>
<dbReference type="Proteomes" id="UP001055439">
    <property type="component" value="Chromosome 8"/>
</dbReference>
<dbReference type="OrthoDB" id="2019294at2759"/>
<evidence type="ECO:0000313" key="8">
    <source>
        <dbReference type="Proteomes" id="UP001055439"/>
    </source>
</evidence>
<organism evidence="7 8">
    <name type="scientific">Musa troglodytarum</name>
    <name type="common">fe'i banana</name>
    <dbReference type="NCBI Taxonomy" id="320322"/>
    <lineage>
        <taxon>Eukaryota</taxon>
        <taxon>Viridiplantae</taxon>
        <taxon>Streptophyta</taxon>
        <taxon>Embryophyta</taxon>
        <taxon>Tracheophyta</taxon>
        <taxon>Spermatophyta</taxon>
        <taxon>Magnoliopsida</taxon>
        <taxon>Liliopsida</taxon>
        <taxon>Zingiberales</taxon>
        <taxon>Musaceae</taxon>
        <taxon>Musa</taxon>
    </lineage>
</organism>
<evidence type="ECO:0000256" key="2">
    <source>
        <dbReference type="ARBA" id="ARBA00022692"/>
    </source>
</evidence>
<feature type="transmembrane region" description="Helical" evidence="6">
    <location>
        <begin position="498"/>
        <end position="520"/>
    </location>
</feature>
<keyword evidence="2 6" id="KW-0812">Transmembrane</keyword>
<evidence type="ECO:0000256" key="3">
    <source>
        <dbReference type="ARBA" id="ARBA00022989"/>
    </source>
</evidence>
<evidence type="ECO:0000256" key="5">
    <source>
        <dbReference type="SAM" id="MobiDB-lite"/>
    </source>
</evidence>
<evidence type="ECO:0000313" key="7">
    <source>
        <dbReference type="EMBL" id="URE42054.1"/>
    </source>
</evidence>
<name>A0A9E7I4Z8_9LILI</name>
<proteinExistence type="predicted"/>
<evidence type="ECO:0000256" key="4">
    <source>
        <dbReference type="ARBA" id="ARBA00023136"/>
    </source>
</evidence>
<dbReference type="CDD" id="cd16914">
    <property type="entry name" value="EcfT"/>
    <property type="match status" value="1"/>
</dbReference>
<feature type="region of interest" description="Disordered" evidence="5">
    <location>
        <begin position="1"/>
        <end position="28"/>
    </location>
</feature>
<keyword evidence="4 6" id="KW-0472">Membrane</keyword>
<feature type="transmembrane region" description="Helical" evidence="6">
    <location>
        <begin position="163"/>
        <end position="180"/>
    </location>
</feature>
<dbReference type="InterPro" id="IPR006214">
    <property type="entry name" value="Bax_inhibitor_1-related"/>
</dbReference>
<feature type="compositionally biased region" description="Basic residues" evidence="5">
    <location>
        <begin position="635"/>
        <end position="648"/>
    </location>
</feature>
<keyword evidence="3 6" id="KW-1133">Transmembrane helix</keyword>
<dbReference type="AlphaFoldDB" id="A0A9E7I4Z8"/>
<feature type="transmembrane region" description="Helical" evidence="6">
    <location>
        <begin position="378"/>
        <end position="401"/>
    </location>
</feature>
<gene>
    <name evidence="7" type="ORF">MUK42_16821</name>
</gene>
<feature type="transmembrane region" description="Helical" evidence="6">
    <location>
        <begin position="465"/>
        <end position="486"/>
    </location>
</feature>
<dbReference type="EMBL" id="CP097510">
    <property type="protein sequence ID" value="URE42054.1"/>
    <property type="molecule type" value="Genomic_DNA"/>
</dbReference>
<comment type="subcellular location">
    <subcellularLocation>
        <location evidence="1">Membrane</location>
        <topology evidence="1">Multi-pass membrane protein</topology>
    </subcellularLocation>
</comment>
<dbReference type="PANTHER" id="PTHR33514:SF13">
    <property type="entry name" value="PROTEIN ABCI12, CHLOROPLASTIC"/>
    <property type="match status" value="1"/>
</dbReference>
<feature type="compositionally biased region" description="Polar residues" evidence="5">
    <location>
        <begin position="1"/>
        <end position="11"/>
    </location>
</feature>
<dbReference type="Pfam" id="PF02361">
    <property type="entry name" value="CbiQ"/>
    <property type="match status" value="1"/>
</dbReference>
<dbReference type="PANTHER" id="PTHR33514">
    <property type="entry name" value="PROTEIN ABCI12, CHLOROPLASTIC"/>
    <property type="match status" value="1"/>
</dbReference>
<evidence type="ECO:0000256" key="1">
    <source>
        <dbReference type="ARBA" id="ARBA00004141"/>
    </source>
</evidence>
<feature type="compositionally biased region" description="Polar residues" evidence="5">
    <location>
        <begin position="613"/>
        <end position="628"/>
    </location>
</feature>
<keyword evidence="8" id="KW-1185">Reference proteome</keyword>
<feature type="transmembrane region" description="Helical" evidence="6">
    <location>
        <begin position="281"/>
        <end position="308"/>
    </location>
</feature>
<dbReference type="Pfam" id="PF01027">
    <property type="entry name" value="Bax1-I"/>
    <property type="match status" value="1"/>
</dbReference>
<feature type="region of interest" description="Disordered" evidence="5">
    <location>
        <begin position="64"/>
        <end position="86"/>
    </location>
</feature>
<sequence>MTSRLQHTIPHQSFPRRSPSSSSPPWTPLRLPQPFVPHRRRASIILLIPWSPLAPRMGTRRRTAPVSCTVAERDDEDGTGRGGTATSAAEAAARWASLIPRGVGVAPERILRLISGATSSPIGQFIESPRTFLHSVDPRIKLVWLLVLVVLPARSHIYMRLGLVLYITLLSICILPSRIWTDQLGRVALLSGILFVMLGFGSDSVPSLVQLRTPPPSVTGLSNVPSSLSGYSYIIMKLGPLQLTRKGLSVASTSACLSFTIFQSASLCLTTTPPEQLASALRWFMVPLTLVGVPVSEIILTLLLSLRFISLVLDEVRNTALGVIARRISWHQLTLMETLDVFFLYIRRIFKNIFSHAEQISKAMIARGFRGDSNMHKIYLFTDFSLGFVDFISILCLLSLIGAAVLSEQLLGCSGDEDTRALNKMYGYDRVEKGVAPGVDIEAGTLYPGLSLGENDLRWGFIRKVYGILAVQVLLTTAVSAATVLYRPVNTALASSPGLMFFPLGPTSIAIFGGLGALIFSAFIVYDTDQLIKRYTYDEYIWASVVLYLDILNLFLSIMNMLRGMQSDGTTLATNRRVAAPAAEKRKKVPADMVKKIRADDHIAEIYTRYDNNKQQQQHKVEQGTSHLGDSGMKTRPKSRTRHGRTPT</sequence>
<evidence type="ECO:0000256" key="6">
    <source>
        <dbReference type="SAM" id="Phobius"/>
    </source>
</evidence>
<dbReference type="GO" id="GO:0009507">
    <property type="term" value="C:chloroplast"/>
    <property type="evidence" value="ECO:0007669"/>
    <property type="project" value="TreeGrafter"/>
</dbReference>